<feature type="transmembrane region" description="Helical" evidence="1">
    <location>
        <begin position="136"/>
        <end position="162"/>
    </location>
</feature>
<evidence type="ECO:0000256" key="1">
    <source>
        <dbReference type="SAM" id="Phobius"/>
    </source>
</evidence>
<reference evidence="2" key="2">
    <citation type="journal article" date="2014" name="FEMS Microbiol. Ecol.">
        <title>Novel integrons and gene cassettes from a Cascadian submarine gas-hydrate-bearing core.</title>
        <authorList>
            <person name="Elsaied H."/>
            <person name="Stokes H.W."/>
            <person name="Yoshioka H."/>
            <person name="Mitani Y."/>
            <person name="Maruyama A."/>
        </authorList>
    </citation>
    <scope>NUCLEOTIDE SEQUENCE</scope>
</reference>
<feature type="transmembrane region" description="Helical" evidence="1">
    <location>
        <begin position="28"/>
        <end position="45"/>
    </location>
</feature>
<proteinExistence type="predicted"/>
<feature type="transmembrane region" description="Helical" evidence="1">
    <location>
        <begin position="57"/>
        <end position="75"/>
    </location>
</feature>
<feature type="transmembrane region" description="Helical" evidence="1">
    <location>
        <begin position="95"/>
        <end position="116"/>
    </location>
</feature>
<protein>
    <submittedName>
        <fullName evidence="2">Uncharacterized protein</fullName>
    </submittedName>
</protein>
<sequence>MLVFEKLDKKLASWAGDIYFNENLKPRILTLTFSLLLLSWAISFKDFDLFPYKINRIIVLFYLATFVYFLTLHIYEWRIWVGERRRGNTAGGRFFDANVPLLRKLLFFSGACFYIAENIALRELFDAERILLNHILLVFFMFQLIRGILNSAFLLELIRCALVKNKSWSNAKHYAVTACLAVFLMVITSYGLLSSNDLLNSVFFWQYFL</sequence>
<organism evidence="2">
    <name type="scientific">uncultured microorganism</name>
    <dbReference type="NCBI Taxonomy" id="358574"/>
    <lineage>
        <taxon>unclassified sequences</taxon>
        <taxon>environmental samples</taxon>
    </lineage>
</organism>
<keyword evidence="1" id="KW-0472">Membrane</keyword>
<keyword evidence="1" id="KW-0812">Transmembrane</keyword>
<reference evidence="2" key="1">
    <citation type="submission" date="2012-09" db="EMBL/GenBank/DDBJ databases">
        <authorList>
            <person name="Elsaied H.E."/>
            <person name="Maruyama A."/>
        </authorList>
    </citation>
    <scope>NUCLEOTIDE SEQUENCE</scope>
</reference>
<dbReference type="EMBL" id="AB750531">
    <property type="protein sequence ID" value="BAM62590.1"/>
    <property type="molecule type" value="Genomic_DNA"/>
</dbReference>
<evidence type="ECO:0000313" key="2">
    <source>
        <dbReference type="EMBL" id="BAM62590.1"/>
    </source>
</evidence>
<name>K0J7A6_9ZZZZ</name>
<keyword evidence="1" id="KW-1133">Transmembrane helix</keyword>
<dbReference type="AlphaFoldDB" id="K0J7A6"/>
<accession>K0J7A6</accession>
<feature type="transmembrane region" description="Helical" evidence="1">
    <location>
        <begin position="174"/>
        <end position="193"/>
    </location>
</feature>